<dbReference type="RefSeq" id="XP_004254743.1">
    <property type="nucleotide sequence ID" value="XM_004254695.1"/>
</dbReference>
<evidence type="ECO:0000313" key="1">
    <source>
        <dbReference type="EMBL" id="ELP87972.1"/>
    </source>
</evidence>
<sequence length="105" mass="12261">MDKHNMFVYITKEKYEKLKDSEEVKLGVFHSFKCSTCIACVSLDGAFVTPAIVLPNEKYYSDLEADCHGWLLYYTKTGFVDETIIQLWLVNHLIPHIEMTRRLLN</sequence>
<dbReference type="VEuPathDB" id="AmoebaDB:EIN_418510"/>
<gene>
    <name evidence="1" type="ORF">EIN_418510</name>
</gene>
<reference evidence="1 2" key="1">
    <citation type="submission" date="2012-10" db="EMBL/GenBank/DDBJ databases">
        <authorList>
            <person name="Zafar N."/>
            <person name="Inman J."/>
            <person name="Hall N."/>
            <person name="Lorenzi H."/>
            <person name="Caler E."/>
        </authorList>
    </citation>
    <scope>NUCLEOTIDE SEQUENCE [LARGE SCALE GENOMIC DNA]</scope>
    <source>
        <strain evidence="1 2">IP1</strain>
    </source>
</reference>
<protein>
    <submittedName>
        <fullName evidence="1">Uncharacterized protein</fullName>
    </submittedName>
</protein>
<dbReference type="EMBL" id="KB206772">
    <property type="protein sequence ID" value="ELP87972.1"/>
    <property type="molecule type" value="Genomic_DNA"/>
</dbReference>
<dbReference type="GeneID" id="14886988"/>
<dbReference type="Proteomes" id="UP000014680">
    <property type="component" value="Unassembled WGS sequence"/>
</dbReference>
<evidence type="ECO:0000313" key="2">
    <source>
        <dbReference type="Proteomes" id="UP000014680"/>
    </source>
</evidence>
<organism evidence="1 2">
    <name type="scientific">Entamoeba invadens IP1</name>
    <dbReference type="NCBI Taxonomy" id="370355"/>
    <lineage>
        <taxon>Eukaryota</taxon>
        <taxon>Amoebozoa</taxon>
        <taxon>Evosea</taxon>
        <taxon>Archamoebae</taxon>
        <taxon>Mastigamoebida</taxon>
        <taxon>Entamoebidae</taxon>
        <taxon>Entamoeba</taxon>
    </lineage>
</organism>
<accession>A0A0A1U520</accession>
<proteinExistence type="predicted"/>
<keyword evidence="2" id="KW-1185">Reference proteome</keyword>
<dbReference type="KEGG" id="eiv:EIN_418510"/>
<name>A0A0A1U520_ENTIV</name>
<dbReference type="AlphaFoldDB" id="A0A0A1U520"/>